<accession>A0A7C9UXQ1</accession>
<evidence type="ECO:0000256" key="2">
    <source>
        <dbReference type="ARBA" id="ARBA00004370"/>
    </source>
</evidence>
<evidence type="ECO:0000313" key="15">
    <source>
        <dbReference type="Proteomes" id="UP000480684"/>
    </source>
</evidence>
<evidence type="ECO:0000259" key="12">
    <source>
        <dbReference type="PROSITE" id="PS50109"/>
    </source>
</evidence>
<evidence type="ECO:0000259" key="13">
    <source>
        <dbReference type="PROSITE" id="PS50885"/>
    </source>
</evidence>
<evidence type="ECO:0000256" key="5">
    <source>
        <dbReference type="ARBA" id="ARBA00022679"/>
    </source>
</evidence>
<dbReference type="Gene3D" id="1.10.287.130">
    <property type="match status" value="1"/>
</dbReference>
<dbReference type="InterPro" id="IPR036890">
    <property type="entry name" value="HATPase_C_sf"/>
</dbReference>
<dbReference type="GO" id="GO:0000155">
    <property type="term" value="F:phosphorelay sensor kinase activity"/>
    <property type="evidence" value="ECO:0007669"/>
    <property type="project" value="InterPro"/>
</dbReference>
<feature type="transmembrane region" description="Helical" evidence="11">
    <location>
        <begin position="7"/>
        <end position="29"/>
    </location>
</feature>
<dbReference type="Pfam" id="PF02518">
    <property type="entry name" value="HATPase_c"/>
    <property type="match status" value="1"/>
</dbReference>
<evidence type="ECO:0000256" key="4">
    <source>
        <dbReference type="ARBA" id="ARBA00022553"/>
    </source>
</evidence>
<dbReference type="PROSITE" id="PS50885">
    <property type="entry name" value="HAMP"/>
    <property type="match status" value="1"/>
</dbReference>
<evidence type="ECO:0000256" key="1">
    <source>
        <dbReference type="ARBA" id="ARBA00000085"/>
    </source>
</evidence>
<reference evidence="14 15" key="1">
    <citation type="submission" date="2020-02" db="EMBL/GenBank/DDBJ databases">
        <authorList>
            <person name="Dziuba M."/>
            <person name="Kuznetsov B."/>
            <person name="Mardanov A."/>
            <person name="Ravin N."/>
            <person name="Grouzdev D."/>
        </authorList>
    </citation>
    <scope>NUCLEOTIDE SEQUENCE [LARGE SCALE GENOMIC DNA]</scope>
    <source>
        <strain evidence="14 15">SpK</strain>
    </source>
</reference>
<keyword evidence="5" id="KW-0808">Transferase</keyword>
<keyword evidence="15" id="KW-1185">Reference proteome</keyword>
<dbReference type="SMART" id="SM00387">
    <property type="entry name" value="HATPase_c"/>
    <property type="match status" value="1"/>
</dbReference>
<dbReference type="InterPro" id="IPR036097">
    <property type="entry name" value="HisK_dim/P_sf"/>
</dbReference>
<dbReference type="Gene3D" id="3.30.565.10">
    <property type="entry name" value="Histidine kinase-like ATPase, C-terminal domain"/>
    <property type="match status" value="1"/>
</dbReference>
<dbReference type="FunFam" id="1.10.287.130:FF:000001">
    <property type="entry name" value="Two-component sensor histidine kinase"/>
    <property type="match status" value="1"/>
</dbReference>
<evidence type="ECO:0000256" key="9">
    <source>
        <dbReference type="ARBA" id="ARBA00023012"/>
    </source>
</evidence>
<dbReference type="SMART" id="SM00388">
    <property type="entry name" value="HisKA"/>
    <property type="match status" value="1"/>
</dbReference>
<gene>
    <name evidence="14" type="ORF">G4223_13115</name>
</gene>
<dbReference type="EMBL" id="JAAIYP010000039">
    <property type="protein sequence ID" value="NFV81052.1"/>
    <property type="molecule type" value="Genomic_DNA"/>
</dbReference>
<keyword evidence="8 11" id="KW-1133">Transmembrane helix</keyword>
<evidence type="ECO:0000256" key="8">
    <source>
        <dbReference type="ARBA" id="ARBA00022989"/>
    </source>
</evidence>
<evidence type="ECO:0000256" key="7">
    <source>
        <dbReference type="ARBA" id="ARBA00022777"/>
    </source>
</evidence>
<dbReference type="SUPFAM" id="SSF47384">
    <property type="entry name" value="Homodimeric domain of signal transducing histidine kinase"/>
    <property type="match status" value="1"/>
</dbReference>
<feature type="transmembrane region" description="Helical" evidence="11">
    <location>
        <begin position="238"/>
        <end position="262"/>
    </location>
</feature>
<sequence>MKRRPTIGTVLMTLNLVVLVLPLSGLWTLRVYESALIRQTESELIAQAGMAAAMYRQSWRAAGGKPEQLGAPVEERWTRRRGYDSPWLPRFAGLDLTEDMVLPAAPDPDWAARPADPPALAAGEAVEPALRDAQRVTLAAMRVVDHRGVVVATTGEDVDLSLTNMEEISRALAGEPVSTLRHRISRHNRPTPSGLLERSRAMRVFVAQPVLEGDKVAGVVLLSRTPRTLADALYGKRWHLAGLAGLTLAATFLLARLGAVAVTRPLRMVMDRARRAANGERGALAPLDGPVVREVAELAESLARMTATLENRADYIRDFAAHVSHEFKTPLTTIRGTVELLRDHLDSMDAKERERFLSNLDCEAGRLSRLVARLLELARADVMTGTQGETCDAVAVAVAQAERVGAETELPNAPLPAAIAADALSSVLANLLDNARRAAGPKGRVALTLAAEAEHVVLTVSDDGPGVSTANAARLFIPFFTTERATGGTGLGLAIVHSLLAAHGGSIALVDTGRRGATFRVVLPQ</sequence>
<dbReference type="InterPro" id="IPR003660">
    <property type="entry name" value="HAMP_dom"/>
</dbReference>
<comment type="subcellular location">
    <subcellularLocation>
        <location evidence="2">Membrane</location>
    </subcellularLocation>
</comment>
<evidence type="ECO:0000313" key="14">
    <source>
        <dbReference type="EMBL" id="NFV81052.1"/>
    </source>
</evidence>
<keyword evidence="10 11" id="KW-0472">Membrane</keyword>
<dbReference type="EC" id="2.7.13.3" evidence="3"/>
<protein>
    <recommendedName>
        <fullName evidence="3">histidine kinase</fullName>
        <ecNumber evidence="3">2.7.13.3</ecNumber>
    </recommendedName>
</protein>
<keyword evidence="9" id="KW-0902">Two-component regulatory system</keyword>
<dbReference type="RefSeq" id="WP_163680461.1">
    <property type="nucleotide sequence ID" value="NZ_JAAIYP010000039.1"/>
</dbReference>
<keyword evidence="6 11" id="KW-0812">Transmembrane</keyword>
<dbReference type="CDD" id="cd00075">
    <property type="entry name" value="HATPase"/>
    <property type="match status" value="1"/>
</dbReference>
<evidence type="ECO:0000256" key="3">
    <source>
        <dbReference type="ARBA" id="ARBA00012438"/>
    </source>
</evidence>
<organism evidence="14 15">
    <name type="scientific">Magnetospirillum aberrantis SpK</name>
    <dbReference type="NCBI Taxonomy" id="908842"/>
    <lineage>
        <taxon>Bacteria</taxon>
        <taxon>Pseudomonadati</taxon>
        <taxon>Pseudomonadota</taxon>
        <taxon>Alphaproteobacteria</taxon>
        <taxon>Rhodospirillales</taxon>
        <taxon>Rhodospirillaceae</taxon>
        <taxon>Magnetospirillum</taxon>
    </lineage>
</organism>
<dbReference type="InterPro" id="IPR005467">
    <property type="entry name" value="His_kinase_dom"/>
</dbReference>
<dbReference type="PANTHER" id="PTHR45436">
    <property type="entry name" value="SENSOR HISTIDINE KINASE YKOH"/>
    <property type="match status" value="1"/>
</dbReference>
<dbReference type="SUPFAM" id="SSF55874">
    <property type="entry name" value="ATPase domain of HSP90 chaperone/DNA topoisomerase II/histidine kinase"/>
    <property type="match status" value="1"/>
</dbReference>
<proteinExistence type="predicted"/>
<dbReference type="CDD" id="cd00082">
    <property type="entry name" value="HisKA"/>
    <property type="match status" value="1"/>
</dbReference>
<evidence type="ECO:0000256" key="11">
    <source>
        <dbReference type="SAM" id="Phobius"/>
    </source>
</evidence>
<comment type="caution">
    <text evidence="14">The sequence shown here is derived from an EMBL/GenBank/DDBJ whole genome shotgun (WGS) entry which is preliminary data.</text>
</comment>
<keyword evidence="4" id="KW-0597">Phosphoprotein</keyword>
<name>A0A7C9UXQ1_9PROT</name>
<dbReference type="PANTHER" id="PTHR45436:SF5">
    <property type="entry name" value="SENSOR HISTIDINE KINASE TRCS"/>
    <property type="match status" value="1"/>
</dbReference>
<evidence type="ECO:0000256" key="10">
    <source>
        <dbReference type="ARBA" id="ARBA00023136"/>
    </source>
</evidence>
<comment type="catalytic activity">
    <reaction evidence="1">
        <text>ATP + protein L-histidine = ADP + protein N-phospho-L-histidine.</text>
        <dbReference type="EC" id="2.7.13.3"/>
    </reaction>
</comment>
<feature type="domain" description="Histidine kinase" evidence="12">
    <location>
        <begin position="322"/>
        <end position="525"/>
    </location>
</feature>
<dbReference type="Gene3D" id="6.10.340.10">
    <property type="match status" value="1"/>
</dbReference>
<feature type="domain" description="HAMP" evidence="13">
    <location>
        <begin position="260"/>
        <end position="314"/>
    </location>
</feature>
<dbReference type="AlphaFoldDB" id="A0A7C9UXQ1"/>
<keyword evidence="7 14" id="KW-0418">Kinase</keyword>
<dbReference type="InterPro" id="IPR003594">
    <property type="entry name" value="HATPase_dom"/>
</dbReference>
<dbReference type="InterPro" id="IPR003661">
    <property type="entry name" value="HisK_dim/P_dom"/>
</dbReference>
<dbReference type="PRINTS" id="PR00344">
    <property type="entry name" value="BCTRLSENSOR"/>
</dbReference>
<dbReference type="InterPro" id="IPR004358">
    <property type="entry name" value="Sig_transdc_His_kin-like_C"/>
</dbReference>
<dbReference type="GO" id="GO:0016020">
    <property type="term" value="C:membrane"/>
    <property type="evidence" value="ECO:0007669"/>
    <property type="project" value="UniProtKB-SubCell"/>
</dbReference>
<evidence type="ECO:0000256" key="6">
    <source>
        <dbReference type="ARBA" id="ARBA00022692"/>
    </source>
</evidence>
<dbReference type="InterPro" id="IPR050428">
    <property type="entry name" value="TCS_sensor_his_kinase"/>
</dbReference>
<dbReference type="Proteomes" id="UP000480684">
    <property type="component" value="Unassembled WGS sequence"/>
</dbReference>
<dbReference type="PROSITE" id="PS50109">
    <property type="entry name" value="HIS_KIN"/>
    <property type="match status" value="1"/>
</dbReference>
<dbReference type="Pfam" id="PF00512">
    <property type="entry name" value="HisKA"/>
    <property type="match status" value="1"/>
</dbReference>